<name>A0A0E9SPS9_ANGAN</name>
<protein>
    <submittedName>
        <fullName evidence="1">Uncharacterized protein</fullName>
    </submittedName>
</protein>
<proteinExistence type="predicted"/>
<accession>A0A0E9SPS9</accession>
<organism evidence="1">
    <name type="scientific">Anguilla anguilla</name>
    <name type="common">European freshwater eel</name>
    <name type="synonym">Muraena anguilla</name>
    <dbReference type="NCBI Taxonomy" id="7936"/>
    <lineage>
        <taxon>Eukaryota</taxon>
        <taxon>Metazoa</taxon>
        <taxon>Chordata</taxon>
        <taxon>Craniata</taxon>
        <taxon>Vertebrata</taxon>
        <taxon>Euteleostomi</taxon>
        <taxon>Actinopterygii</taxon>
        <taxon>Neopterygii</taxon>
        <taxon>Teleostei</taxon>
        <taxon>Anguilliformes</taxon>
        <taxon>Anguillidae</taxon>
        <taxon>Anguilla</taxon>
    </lineage>
</organism>
<reference evidence="1" key="2">
    <citation type="journal article" date="2015" name="Fish Shellfish Immunol.">
        <title>Early steps in the European eel (Anguilla anguilla)-Vibrio vulnificus interaction in the gills: Role of the RtxA13 toxin.</title>
        <authorList>
            <person name="Callol A."/>
            <person name="Pajuelo D."/>
            <person name="Ebbesson L."/>
            <person name="Teles M."/>
            <person name="MacKenzie S."/>
            <person name="Amaro C."/>
        </authorList>
    </citation>
    <scope>NUCLEOTIDE SEQUENCE</scope>
</reference>
<evidence type="ECO:0000313" key="1">
    <source>
        <dbReference type="EMBL" id="JAH42533.1"/>
    </source>
</evidence>
<dbReference type="EMBL" id="GBXM01066044">
    <property type="protein sequence ID" value="JAH42533.1"/>
    <property type="molecule type" value="Transcribed_RNA"/>
</dbReference>
<dbReference type="AlphaFoldDB" id="A0A0E9SPS9"/>
<sequence>MNIKYVNEYLMFCKSSFWNLIWCEKKEEYIFSCTKQYSLQL</sequence>
<reference evidence="1" key="1">
    <citation type="submission" date="2014-11" db="EMBL/GenBank/DDBJ databases">
        <authorList>
            <person name="Amaro Gonzalez C."/>
        </authorList>
    </citation>
    <scope>NUCLEOTIDE SEQUENCE</scope>
</reference>